<proteinExistence type="predicted"/>
<dbReference type="GO" id="GO:0009847">
    <property type="term" value="P:spore germination"/>
    <property type="evidence" value="ECO:0007669"/>
    <property type="project" value="InterPro"/>
</dbReference>
<evidence type="ECO:0000256" key="1">
    <source>
        <dbReference type="SAM" id="Phobius"/>
    </source>
</evidence>
<evidence type="ECO:0000259" key="3">
    <source>
        <dbReference type="Pfam" id="PF14620"/>
    </source>
</evidence>
<dbReference type="Pfam" id="PF14620">
    <property type="entry name" value="YPEB_PepSY1-2"/>
    <property type="match status" value="1"/>
</dbReference>
<sequence length="464" mass="52954">MTSLKNKLMDWKNRLKDRHMLTIIVVLLAVILILGMIIYKKQMEYRQASENSYNMAFYELVDYVRNVENYLGKSLISTTPEHGAETLTRVWREANLAQTYLSQLPISSNELENTSKFLNQVSDYSYTLSRKNIYNESLSEEDLKNLKELHQYSVELENTLNQLSSDINEGRIKWGELTEKGSNMFATQVSNISKDSFSNLEQNFHEYAGLIYDGAYSEHITKAEKTGLTGDDIAEEDAKKVVEEFVGQDKIESIESKGLSENTDMPTYDFYVQLKNAEKENYLVISISKKGGHIVFSNYNREVTAETIDMERASEIGKEFLQAKGYPNMKATYYLKEEGILTVNYAYTQDNVTMYPDLIKVKIALDNGEILGIETTGYLNSHSQRNLAKPKVSKEEAKKTLNKELEITSEGLAVIPTEFKTEILCWEFKGKVDGTDFLVYINAENGREEDILTIVDTPNGTLTM</sequence>
<accession>A0A9D1S8W3</accession>
<keyword evidence="1" id="KW-0812">Transmembrane</keyword>
<protein>
    <submittedName>
        <fullName evidence="5">Germination protein YpeB</fullName>
    </submittedName>
</protein>
<dbReference type="NCBIfam" id="TIGR02889">
    <property type="entry name" value="spore_YpeB"/>
    <property type="match status" value="1"/>
</dbReference>
<dbReference type="AlphaFoldDB" id="A0A9D1S8W3"/>
<evidence type="ECO:0000259" key="4">
    <source>
        <dbReference type="Pfam" id="PF20769"/>
    </source>
</evidence>
<feature type="domain" description="Sporulation protein YpeB PepSY1 and PepSY2" evidence="3">
    <location>
        <begin position="195"/>
        <end position="387"/>
    </location>
</feature>
<evidence type="ECO:0000259" key="2">
    <source>
        <dbReference type="Pfam" id="PF03413"/>
    </source>
</evidence>
<dbReference type="Pfam" id="PF03413">
    <property type="entry name" value="PepSY"/>
    <property type="match status" value="1"/>
</dbReference>
<gene>
    <name evidence="5" type="primary">ypeB</name>
    <name evidence="5" type="ORF">IAB70_01335</name>
</gene>
<feature type="domain" description="Sporulation protein YpeB N-terminal" evidence="4">
    <location>
        <begin position="43"/>
        <end position="176"/>
    </location>
</feature>
<dbReference type="Pfam" id="PF20769">
    <property type="entry name" value="YPEB_N"/>
    <property type="match status" value="1"/>
</dbReference>
<evidence type="ECO:0000313" key="6">
    <source>
        <dbReference type="Proteomes" id="UP000824093"/>
    </source>
</evidence>
<comment type="caution">
    <text evidence="5">The sequence shown here is derived from an EMBL/GenBank/DDBJ whole genome shotgun (WGS) entry which is preliminary data.</text>
</comment>
<name>A0A9D1S8W3_9FIRM</name>
<evidence type="ECO:0000313" key="5">
    <source>
        <dbReference type="EMBL" id="HIU51261.1"/>
    </source>
</evidence>
<dbReference type="EMBL" id="DVNH01000011">
    <property type="protein sequence ID" value="HIU51261.1"/>
    <property type="molecule type" value="Genomic_DNA"/>
</dbReference>
<dbReference type="InterPro" id="IPR048402">
    <property type="entry name" value="YpeB_N"/>
</dbReference>
<feature type="domain" description="PepSY" evidence="2">
    <location>
        <begin position="391"/>
        <end position="450"/>
    </location>
</feature>
<reference evidence="5" key="1">
    <citation type="submission" date="2020-10" db="EMBL/GenBank/DDBJ databases">
        <authorList>
            <person name="Gilroy R."/>
        </authorList>
    </citation>
    <scope>NUCLEOTIDE SEQUENCE</scope>
    <source>
        <strain evidence="5">CHK195-15760</strain>
    </source>
</reference>
<dbReference type="InterPro" id="IPR014239">
    <property type="entry name" value="YpeB_PepSY1-2"/>
</dbReference>
<feature type="transmembrane region" description="Helical" evidence="1">
    <location>
        <begin position="20"/>
        <end position="39"/>
    </location>
</feature>
<dbReference type="Proteomes" id="UP000824093">
    <property type="component" value="Unassembled WGS sequence"/>
</dbReference>
<organism evidence="5 6">
    <name type="scientific">Candidatus Merdicola faecigallinarum</name>
    <dbReference type="NCBI Taxonomy" id="2840862"/>
    <lineage>
        <taxon>Bacteria</taxon>
        <taxon>Bacillati</taxon>
        <taxon>Bacillota</taxon>
        <taxon>Clostridia</taxon>
        <taxon>Candidatus Merdicola</taxon>
    </lineage>
</organism>
<keyword evidence="1" id="KW-0472">Membrane</keyword>
<keyword evidence="1" id="KW-1133">Transmembrane helix</keyword>
<reference evidence="5" key="2">
    <citation type="journal article" date="2021" name="PeerJ">
        <title>Extensive microbial diversity within the chicken gut microbiome revealed by metagenomics and culture.</title>
        <authorList>
            <person name="Gilroy R."/>
            <person name="Ravi A."/>
            <person name="Getino M."/>
            <person name="Pursley I."/>
            <person name="Horton D.L."/>
            <person name="Alikhan N.F."/>
            <person name="Baker D."/>
            <person name="Gharbi K."/>
            <person name="Hall N."/>
            <person name="Watson M."/>
            <person name="Adriaenssens E.M."/>
            <person name="Foster-Nyarko E."/>
            <person name="Jarju S."/>
            <person name="Secka A."/>
            <person name="Antonio M."/>
            <person name="Oren A."/>
            <person name="Chaudhuri R.R."/>
            <person name="La Ragione R."/>
            <person name="Hildebrand F."/>
            <person name="Pallen M.J."/>
        </authorList>
    </citation>
    <scope>NUCLEOTIDE SEQUENCE</scope>
    <source>
        <strain evidence="5">CHK195-15760</strain>
    </source>
</reference>
<dbReference type="InterPro" id="IPR025711">
    <property type="entry name" value="PepSY"/>
</dbReference>